<feature type="compositionally biased region" description="Polar residues" evidence="1">
    <location>
        <begin position="34"/>
        <end position="58"/>
    </location>
</feature>
<dbReference type="Proteomes" id="UP000242877">
    <property type="component" value="Unassembled WGS sequence"/>
</dbReference>
<feature type="region of interest" description="Disordered" evidence="1">
    <location>
        <begin position="28"/>
        <end position="72"/>
    </location>
</feature>
<keyword evidence="2" id="KW-1133">Transmembrane helix</keyword>
<reference evidence="3 4" key="1">
    <citation type="journal article" date="2016" name="Genome Biol. Evol.">
        <title>Divergent and convergent evolution of fungal pathogenicity.</title>
        <authorList>
            <person name="Shang Y."/>
            <person name="Xiao G."/>
            <person name="Zheng P."/>
            <person name="Cen K."/>
            <person name="Zhan S."/>
            <person name="Wang C."/>
        </authorList>
    </citation>
    <scope>NUCLEOTIDE SEQUENCE [LARGE SCALE GENOMIC DNA]</scope>
    <source>
        <strain evidence="3 4">ARSEF 7405</strain>
    </source>
</reference>
<keyword evidence="2" id="KW-0812">Transmembrane</keyword>
<evidence type="ECO:0000256" key="2">
    <source>
        <dbReference type="SAM" id="Phobius"/>
    </source>
</evidence>
<dbReference type="OrthoDB" id="5388417at2759"/>
<comment type="caution">
    <text evidence="3">The sequence shown here is derived from an EMBL/GenBank/DDBJ whole genome shotgun (WGS) entry which is preliminary data.</text>
</comment>
<accession>A0A167VHG1</accession>
<name>A0A167VHG1_9EURO</name>
<sequence length="282" mass="30669">MHHAHTHQHAVPNHPGLHIASRHFNRILPRSGGEDSSASSIVPSAEATTFESTVTSPANNNDNNNNNNNGGNGGLSTSSVDALIALLVLIFIAIVAVGTLLLLKHRKNSKSRSRSNSTGSTEKNGRRSSSSSDSTKTELPLYADIISEKNGLQNQDKDNKRSTVTISATNGRLQKESTYYLNEKHQSVRSDSPPPSDVPEIRITFPEEQDDQGKTVGGRVVVVRIGESGGIGLEPLDEKKEIEMQGHGYQEKDIEKDGLPAYEHTRFESLDLDRMGGLKENV</sequence>
<feature type="transmembrane region" description="Helical" evidence="2">
    <location>
        <begin position="82"/>
        <end position="103"/>
    </location>
</feature>
<keyword evidence="4" id="KW-1185">Reference proteome</keyword>
<feature type="compositionally biased region" description="Low complexity" evidence="1">
    <location>
        <begin position="59"/>
        <end position="69"/>
    </location>
</feature>
<gene>
    <name evidence="3" type="ORF">AAP_05618</name>
</gene>
<dbReference type="AlphaFoldDB" id="A0A167VHG1"/>
<protein>
    <submittedName>
        <fullName evidence="3">Uncharacterized protein</fullName>
    </submittedName>
</protein>
<evidence type="ECO:0000313" key="4">
    <source>
        <dbReference type="Proteomes" id="UP000242877"/>
    </source>
</evidence>
<keyword evidence="2" id="KW-0472">Membrane</keyword>
<evidence type="ECO:0000256" key="1">
    <source>
        <dbReference type="SAM" id="MobiDB-lite"/>
    </source>
</evidence>
<dbReference type="EMBL" id="AZGZ01000033">
    <property type="protein sequence ID" value="KZZ87535.1"/>
    <property type="molecule type" value="Genomic_DNA"/>
</dbReference>
<evidence type="ECO:0000313" key="3">
    <source>
        <dbReference type="EMBL" id="KZZ87535.1"/>
    </source>
</evidence>
<dbReference type="VEuPathDB" id="FungiDB:AAP_05618"/>
<proteinExistence type="predicted"/>
<organism evidence="3 4">
    <name type="scientific">Ascosphaera apis ARSEF 7405</name>
    <dbReference type="NCBI Taxonomy" id="392613"/>
    <lineage>
        <taxon>Eukaryota</taxon>
        <taxon>Fungi</taxon>
        <taxon>Dikarya</taxon>
        <taxon>Ascomycota</taxon>
        <taxon>Pezizomycotina</taxon>
        <taxon>Eurotiomycetes</taxon>
        <taxon>Eurotiomycetidae</taxon>
        <taxon>Onygenales</taxon>
        <taxon>Ascosphaeraceae</taxon>
        <taxon>Ascosphaera</taxon>
    </lineage>
</organism>
<feature type="region of interest" description="Disordered" evidence="1">
    <location>
        <begin position="106"/>
        <end position="169"/>
    </location>
</feature>